<dbReference type="InterPro" id="IPR000477">
    <property type="entry name" value="RT_dom"/>
</dbReference>
<evidence type="ECO:0000313" key="5">
    <source>
        <dbReference type="EMBL" id="KAF6518493.1"/>
    </source>
</evidence>
<sequence length="851" mass="96886">MDYLFVKFKQAAEETQFEEPSHFKSGIDCGWAKLEDYYVKSDRTPVYRAALALHPSYGYDYFERHWKTAMDRPQWYNDMQSAVGSLFGEYARQAEVEAQAQAGLLEGEVDEIEADVNDYSSFGKRSIRSLNTQRKKVKAVSELDIFQTRPIYAHDLDVADPLEWWNRHQLEYPVLYRMALDLFSIPCMSSECERVFSQTKKMITDERNRLAPETKTDRPGALTNPNRQTEGAGLANGSDHRAIETEFDISVPVPQVRERLLLKNAPWKEINIRIATALKSSPEECTVQQKTDRLMTVVLEAIRALTPRAKPSPYAKRWWTSDLTQLRQIHTHWRNRARASRRAGRICEELEETARGAAKQYHDAIRQQKKTHWNEFLADNDNIWKAAKYLKSGEDTAFGKVPQLTRADGTRTTNNREQAEEMLTTFFPPLPEQIEEEGERPQRGAAISMPDITMEEVERQLSMAKSWKAPGEDGLPAVVWKQIWPSVKDRVLSLFRASLREGVLPSQWRHAKIIPLKKPNKENYSIAKAWRPISLLSTLGKILESVVAERISHAVETYGLLPTNHFGARKQRSAEQALMLLQEQIYAAWRGRWILSLVSFDVKGAYNGVCKERLIQRLRARGIPEDLLRWIEAFCSHRTATIQVNGQISETRSLPQAGLPQGSPLSPILFLFFNADLVQQPIDCYGGAIAFVDDFTAWVTGPTAEGNRDGIKKIIKKALDWEKRSGATFETDKTAIIHFTRKAYKLNSEPFEIRGQLVPPKTQVKILGMIMDSGLKYKEHIARAAAKGLNAAMELQRLRGLTPRTARQLFTATVAPVVDYASNGSEDWSEHDRRNVPHGGNKRSGSRGAHR</sequence>
<comment type="subcellular location">
    <subcellularLocation>
        <location evidence="1">Mitochondrion</location>
    </subcellularLocation>
</comment>
<dbReference type="CDD" id="cd01650">
    <property type="entry name" value="RT_nLTR_like"/>
    <property type="match status" value="1"/>
</dbReference>
<dbReference type="InterPro" id="IPR012337">
    <property type="entry name" value="RNaseH-like_sf"/>
</dbReference>
<dbReference type="PANTHER" id="PTHR33481:SF1">
    <property type="entry name" value="ENDONUCLEASE_EXONUCLEASE_PHOSPHATASE DOMAIN-CONTAINING PROTEIN-RELATED"/>
    <property type="match status" value="1"/>
</dbReference>
<evidence type="ECO:0000256" key="2">
    <source>
        <dbReference type="ARBA" id="ARBA00023128"/>
    </source>
</evidence>
<accession>A0A8H6LGI6</accession>
<dbReference type="Pfam" id="PF05699">
    <property type="entry name" value="Dimer_Tnp_hAT"/>
    <property type="match status" value="1"/>
</dbReference>
<evidence type="ECO:0000256" key="1">
    <source>
        <dbReference type="ARBA" id="ARBA00004173"/>
    </source>
</evidence>
<protein>
    <recommendedName>
        <fullName evidence="4">Reverse transcriptase domain-containing protein</fullName>
    </recommendedName>
</protein>
<dbReference type="InterPro" id="IPR043502">
    <property type="entry name" value="DNA/RNA_pol_sf"/>
</dbReference>
<feature type="domain" description="Reverse transcriptase" evidence="4">
    <location>
        <begin position="497"/>
        <end position="771"/>
    </location>
</feature>
<dbReference type="EMBL" id="JACDXP010000010">
    <property type="protein sequence ID" value="KAF6518493.1"/>
    <property type="molecule type" value="Genomic_DNA"/>
</dbReference>
<dbReference type="AlphaFoldDB" id="A0A8H6LGI6"/>
<feature type="region of interest" description="Disordered" evidence="3">
    <location>
        <begin position="203"/>
        <end position="236"/>
    </location>
</feature>
<dbReference type="SUPFAM" id="SSF53098">
    <property type="entry name" value="Ribonuclease H-like"/>
    <property type="match status" value="1"/>
</dbReference>
<feature type="compositionally biased region" description="Basic and acidic residues" evidence="3">
    <location>
        <begin position="203"/>
        <end position="218"/>
    </location>
</feature>
<gene>
    <name evidence="5" type="ORF">HZS61_002571</name>
</gene>
<reference evidence="5 6" key="1">
    <citation type="journal article" date="2020" name="bioRxiv">
        <title>A chromosome-scale genome assembly for the Fusarium oxysporum strain Fo5176 to establish a model Arabidopsis-fungal pathosystem.</title>
        <authorList>
            <person name="Fokkens L."/>
            <person name="Guo L."/>
            <person name="Dora S."/>
            <person name="Wang B."/>
            <person name="Ye K."/>
            <person name="Sanchez-Rodriguez C."/>
            <person name="Croll D."/>
        </authorList>
    </citation>
    <scope>NUCLEOTIDE SEQUENCE [LARGE SCALE GENOMIC DNA]</scope>
    <source>
        <strain evidence="5 6">Fo5176</strain>
    </source>
</reference>
<comment type="caution">
    <text evidence="5">The sequence shown here is derived from an EMBL/GenBank/DDBJ whole genome shotgun (WGS) entry which is preliminary data.</text>
</comment>
<dbReference type="GO" id="GO:0005739">
    <property type="term" value="C:mitochondrion"/>
    <property type="evidence" value="ECO:0007669"/>
    <property type="project" value="UniProtKB-SubCell"/>
</dbReference>
<keyword evidence="2" id="KW-0496">Mitochondrion</keyword>
<dbReference type="PROSITE" id="PS50878">
    <property type="entry name" value="RT_POL"/>
    <property type="match status" value="1"/>
</dbReference>
<dbReference type="SUPFAM" id="SSF56672">
    <property type="entry name" value="DNA/RNA polymerases"/>
    <property type="match status" value="1"/>
</dbReference>
<organism evidence="5 6">
    <name type="scientific">Fusarium oxysporum f. sp. conglutinans</name>
    <dbReference type="NCBI Taxonomy" id="100902"/>
    <lineage>
        <taxon>Eukaryota</taxon>
        <taxon>Fungi</taxon>
        <taxon>Dikarya</taxon>
        <taxon>Ascomycota</taxon>
        <taxon>Pezizomycotina</taxon>
        <taxon>Sordariomycetes</taxon>
        <taxon>Hypocreomycetidae</taxon>
        <taxon>Hypocreales</taxon>
        <taxon>Nectriaceae</taxon>
        <taxon>Fusarium</taxon>
        <taxon>Fusarium oxysporum species complex</taxon>
    </lineage>
</organism>
<evidence type="ECO:0000259" key="4">
    <source>
        <dbReference type="PROSITE" id="PS50878"/>
    </source>
</evidence>
<feature type="compositionally biased region" description="Basic residues" evidence="3">
    <location>
        <begin position="840"/>
        <end position="851"/>
    </location>
</feature>
<proteinExistence type="predicted"/>
<dbReference type="InterPro" id="IPR008906">
    <property type="entry name" value="HATC_C_dom"/>
</dbReference>
<name>A0A8H6LGI6_FUSOX</name>
<dbReference type="PANTHER" id="PTHR33481">
    <property type="entry name" value="REVERSE TRANSCRIPTASE"/>
    <property type="match status" value="1"/>
</dbReference>
<feature type="region of interest" description="Disordered" evidence="3">
    <location>
        <begin position="823"/>
        <end position="851"/>
    </location>
</feature>
<evidence type="ECO:0000313" key="6">
    <source>
        <dbReference type="Proteomes" id="UP000593570"/>
    </source>
</evidence>
<dbReference type="Proteomes" id="UP000593570">
    <property type="component" value="Unassembled WGS sequence"/>
</dbReference>
<evidence type="ECO:0000256" key="3">
    <source>
        <dbReference type="SAM" id="MobiDB-lite"/>
    </source>
</evidence>
<dbReference type="Pfam" id="PF00078">
    <property type="entry name" value="RVT_1"/>
    <property type="match status" value="1"/>
</dbReference>
<dbReference type="GO" id="GO:0046983">
    <property type="term" value="F:protein dimerization activity"/>
    <property type="evidence" value="ECO:0007669"/>
    <property type="project" value="InterPro"/>
</dbReference>